<feature type="domain" description="Protein kinase" evidence="10">
    <location>
        <begin position="17"/>
        <end position="276"/>
    </location>
</feature>
<name>A0A0M2H3T6_9MICO</name>
<evidence type="ECO:0000256" key="3">
    <source>
        <dbReference type="ARBA" id="ARBA00022679"/>
    </source>
</evidence>
<keyword evidence="6 7" id="KW-0067">ATP-binding</keyword>
<dbReference type="EC" id="2.7.11.1" evidence="2"/>
<feature type="binding site" evidence="7">
    <location>
        <position position="46"/>
    </location>
    <ligand>
        <name>ATP</name>
        <dbReference type="ChEBI" id="CHEBI:30616"/>
    </ligand>
</feature>
<dbReference type="SUPFAM" id="SSF56112">
    <property type="entry name" value="Protein kinase-like (PK-like)"/>
    <property type="match status" value="1"/>
</dbReference>
<dbReference type="InterPro" id="IPR000719">
    <property type="entry name" value="Prot_kinase_dom"/>
</dbReference>
<gene>
    <name evidence="11" type="primary">prkC</name>
    <name evidence="11" type="ORF">RS81_02627</name>
</gene>
<dbReference type="STRING" id="92835.RS81_02627"/>
<comment type="caution">
    <text evidence="11">The sequence shown here is derived from an EMBL/GenBank/DDBJ whole genome shotgun (WGS) entry which is preliminary data.</text>
</comment>
<feature type="region of interest" description="Disordered" evidence="8">
    <location>
        <begin position="366"/>
        <end position="438"/>
    </location>
</feature>
<dbReference type="GO" id="GO:0004674">
    <property type="term" value="F:protein serine/threonine kinase activity"/>
    <property type="evidence" value="ECO:0007669"/>
    <property type="project" value="UniProtKB-EC"/>
</dbReference>
<dbReference type="PATRIC" id="fig|92835.4.peg.2663"/>
<dbReference type="EMBL" id="JYIZ01000055">
    <property type="protein sequence ID" value="KJL38356.1"/>
    <property type="molecule type" value="Genomic_DNA"/>
</dbReference>
<dbReference type="Gene3D" id="3.30.200.20">
    <property type="entry name" value="Phosphorylase Kinase, domain 1"/>
    <property type="match status" value="1"/>
</dbReference>
<keyword evidence="3 11" id="KW-0808">Transferase</keyword>
<keyword evidence="9" id="KW-0472">Membrane</keyword>
<reference evidence="11 12" key="1">
    <citation type="submission" date="2015-02" db="EMBL/GenBank/DDBJ databases">
        <title>Draft genome sequences of ten Microbacterium spp. with emphasis on heavy metal contaminated environments.</title>
        <authorList>
            <person name="Corretto E."/>
        </authorList>
    </citation>
    <scope>NUCLEOTIDE SEQUENCE [LARGE SCALE GENOMIC DNA]</scope>
    <source>
        <strain evidence="11 12">DSM 12510</strain>
    </source>
</reference>
<evidence type="ECO:0000256" key="9">
    <source>
        <dbReference type="SAM" id="Phobius"/>
    </source>
</evidence>
<dbReference type="SMART" id="SM00220">
    <property type="entry name" value="S_TKc"/>
    <property type="match status" value="1"/>
</dbReference>
<feature type="transmembrane region" description="Helical" evidence="9">
    <location>
        <begin position="336"/>
        <end position="360"/>
    </location>
</feature>
<evidence type="ECO:0000313" key="11">
    <source>
        <dbReference type="EMBL" id="KJL38356.1"/>
    </source>
</evidence>
<dbReference type="PANTHER" id="PTHR43671">
    <property type="entry name" value="SERINE/THREONINE-PROTEIN KINASE NEK"/>
    <property type="match status" value="1"/>
</dbReference>
<feature type="region of interest" description="Disordered" evidence="8">
    <location>
        <begin position="302"/>
        <end position="332"/>
    </location>
</feature>
<evidence type="ECO:0000256" key="1">
    <source>
        <dbReference type="ARBA" id="ARBA00010886"/>
    </source>
</evidence>
<evidence type="ECO:0000256" key="4">
    <source>
        <dbReference type="ARBA" id="ARBA00022741"/>
    </source>
</evidence>
<evidence type="ECO:0000256" key="8">
    <source>
        <dbReference type="SAM" id="MobiDB-lite"/>
    </source>
</evidence>
<keyword evidence="5 11" id="KW-0418">Kinase</keyword>
<evidence type="ECO:0000256" key="7">
    <source>
        <dbReference type="PROSITE-ProRule" id="PRU10141"/>
    </source>
</evidence>
<dbReference type="InterPro" id="IPR017441">
    <property type="entry name" value="Protein_kinase_ATP_BS"/>
</dbReference>
<evidence type="ECO:0000256" key="2">
    <source>
        <dbReference type="ARBA" id="ARBA00012513"/>
    </source>
</evidence>
<feature type="compositionally biased region" description="Basic and acidic residues" evidence="8">
    <location>
        <begin position="400"/>
        <end position="438"/>
    </location>
</feature>
<dbReference type="PANTHER" id="PTHR43671:SF13">
    <property type="entry name" value="SERINE_THREONINE-PROTEIN KINASE NEK2"/>
    <property type="match status" value="1"/>
</dbReference>
<dbReference type="Gene3D" id="1.10.510.10">
    <property type="entry name" value="Transferase(Phosphotransferase) domain 1"/>
    <property type="match status" value="1"/>
</dbReference>
<dbReference type="Pfam" id="PF00069">
    <property type="entry name" value="Pkinase"/>
    <property type="match status" value="1"/>
</dbReference>
<dbReference type="CDD" id="cd14014">
    <property type="entry name" value="STKc_PknB_like"/>
    <property type="match status" value="1"/>
</dbReference>
<dbReference type="Proteomes" id="UP000033956">
    <property type="component" value="Unassembled WGS sequence"/>
</dbReference>
<dbReference type="InterPro" id="IPR008271">
    <property type="entry name" value="Ser/Thr_kinase_AS"/>
</dbReference>
<dbReference type="OrthoDB" id="9762169at2"/>
<dbReference type="InterPro" id="IPR011009">
    <property type="entry name" value="Kinase-like_dom_sf"/>
</dbReference>
<organism evidence="11 12">
    <name type="scientific">Microbacterium terrae</name>
    <dbReference type="NCBI Taxonomy" id="69369"/>
    <lineage>
        <taxon>Bacteria</taxon>
        <taxon>Bacillati</taxon>
        <taxon>Actinomycetota</taxon>
        <taxon>Actinomycetes</taxon>
        <taxon>Micrococcales</taxon>
        <taxon>Microbacteriaceae</taxon>
        <taxon>Microbacterium</taxon>
    </lineage>
</organism>
<keyword evidence="9" id="KW-0812">Transmembrane</keyword>
<dbReference type="PROSITE" id="PS00108">
    <property type="entry name" value="PROTEIN_KINASE_ST"/>
    <property type="match status" value="1"/>
</dbReference>
<dbReference type="InterPro" id="IPR050660">
    <property type="entry name" value="NEK_Ser/Thr_kinase"/>
</dbReference>
<proteinExistence type="inferred from homology"/>
<dbReference type="GO" id="GO:0005524">
    <property type="term" value="F:ATP binding"/>
    <property type="evidence" value="ECO:0007669"/>
    <property type="project" value="UniProtKB-UniRule"/>
</dbReference>
<protein>
    <recommendedName>
        <fullName evidence="2">non-specific serine/threonine protein kinase</fullName>
        <ecNumber evidence="2">2.7.11.1</ecNumber>
    </recommendedName>
</protein>
<sequence length="438" mass="45404">MTDANADDTAPLLDGRYWLGECVGEGGMARVYRAEDVLLGRTVAIKLIRPGTDDASTERARSEMTVLASLNHPSLVTLFDARLVPGQPEYLAMEFIDGPTLASRLASGGPLPPDVVGHLGAELAEALHVVHAAGVVHRDIKPSNVLLSPPQIAGARPRAKLADFGIAYLLDTSRMTSPGLVIGTLAYLSPEQLRGDPPTPAADIYSLGLVFLEALTGERVHPQGGGIAAAVARVGRRPEIPTSLGEPWIDLLTGMLHPNAAQRPAAAEVAAAAGTLAQRAPAGNSAPTMAATAPFTAPTLIAPADGVPPAASGQFTPATPAPDAPEAGRSARRRRLTAAVAGGLAGAAVLIGAAFGIAALNQPQPAPVATTPAAPNPSDAPPTQVSTGTGGAGEDSNLTEEQRKQAEQEQKKLEQEQRQQAKEEEKRLKEEQRKNEDD</sequence>
<dbReference type="RefSeq" id="WP_045276548.1">
    <property type="nucleotide sequence ID" value="NZ_BAAAUP010000003.1"/>
</dbReference>
<dbReference type="AlphaFoldDB" id="A0A0M2H3T6"/>
<keyword evidence="9" id="KW-1133">Transmembrane helix</keyword>
<comment type="similarity">
    <text evidence="1">Belongs to the protein kinase superfamily. NEK Ser/Thr protein kinase family. NIMA subfamily.</text>
</comment>
<keyword evidence="4 7" id="KW-0547">Nucleotide-binding</keyword>
<dbReference type="PROSITE" id="PS00107">
    <property type="entry name" value="PROTEIN_KINASE_ATP"/>
    <property type="match status" value="1"/>
</dbReference>
<evidence type="ECO:0000256" key="5">
    <source>
        <dbReference type="ARBA" id="ARBA00022777"/>
    </source>
</evidence>
<evidence type="ECO:0000313" key="12">
    <source>
        <dbReference type="Proteomes" id="UP000033956"/>
    </source>
</evidence>
<evidence type="ECO:0000259" key="10">
    <source>
        <dbReference type="PROSITE" id="PS50011"/>
    </source>
</evidence>
<keyword evidence="12" id="KW-1185">Reference proteome</keyword>
<dbReference type="PROSITE" id="PS50011">
    <property type="entry name" value="PROTEIN_KINASE_DOM"/>
    <property type="match status" value="1"/>
</dbReference>
<evidence type="ECO:0000256" key="6">
    <source>
        <dbReference type="ARBA" id="ARBA00022840"/>
    </source>
</evidence>
<accession>A0A0M2H3T6</accession>